<protein>
    <recommendedName>
        <fullName evidence="3">Copper amine oxidase-like N-terminal domain-containing protein</fullName>
    </recommendedName>
</protein>
<accession>A0ABN6Z8C1</accession>
<name>A0ABN6Z8C1_9FIRM</name>
<reference evidence="1" key="1">
    <citation type="journal article" date="2024" name="Int. J. Syst. Evol. Microbiol.">
        <title>Turicibacter faecis sp. nov., isolated from faeces of heart failure mouse model.</title>
        <authorList>
            <person name="Imamura Y."/>
            <person name="Motooka D."/>
            <person name="Nakajima Y."/>
            <person name="Ito S."/>
            <person name="Kitakaze M."/>
            <person name="Iida T."/>
            <person name="Nakamura S."/>
        </authorList>
    </citation>
    <scope>NUCLEOTIDE SEQUENCE</scope>
    <source>
        <strain evidence="1">TC023</strain>
    </source>
</reference>
<dbReference type="Proteomes" id="UP001432099">
    <property type="component" value="Chromosome"/>
</dbReference>
<evidence type="ECO:0008006" key="3">
    <source>
        <dbReference type="Google" id="ProtNLM"/>
    </source>
</evidence>
<evidence type="ECO:0000313" key="1">
    <source>
        <dbReference type="EMBL" id="BEH90050.1"/>
    </source>
</evidence>
<proteinExistence type="predicted"/>
<sequence length="327" mass="37440">MKKQRLSLLFILGFLYLILFNFGRPPVHAADEKQIFLNKTAADCPYKLIHHKQELLVPFEWFIKNMGGTNYSYHPETKTISVTVDNYLKQQEYLSYLNGLANASLDYPLASRLQGFTLSPYPISNDSPAILNQTPLYLEIHSGSFAITFTLYDYQLGTEQLYVGANWLNTLFLATIDETKSEVHITYPTRDMLDEKITHFQRVLSPLTKEEALALWIHGLQYRNGGLQYVALSKPLRSKVLSYIQTNGFVTGGSSPSLETAHVVSATMPSDDEVIYTVEFQERLVSNEYAPHPLTQIITIKKEIVDSKEFWFIQKVEGRLDYYTILN</sequence>
<dbReference type="RefSeq" id="WP_262953854.1">
    <property type="nucleotide sequence ID" value="NZ_AP028127.1"/>
</dbReference>
<evidence type="ECO:0000313" key="2">
    <source>
        <dbReference type="Proteomes" id="UP001432099"/>
    </source>
</evidence>
<keyword evidence="2" id="KW-1185">Reference proteome</keyword>
<organism evidence="1 2">
    <name type="scientific">Turicibacter faecis</name>
    <dbReference type="NCBI Taxonomy" id="2963365"/>
    <lineage>
        <taxon>Bacteria</taxon>
        <taxon>Bacillati</taxon>
        <taxon>Bacillota</taxon>
        <taxon>Erysipelotrichia</taxon>
        <taxon>Erysipelotrichales</taxon>
        <taxon>Turicibacteraceae</taxon>
        <taxon>Turicibacter</taxon>
    </lineage>
</organism>
<dbReference type="EMBL" id="AP028127">
    <property type="protein sequence ID" value="BEH90050.1"/>
    <property type="molecule type" value="Genomic_DNA"/>
</dbReference>
<gene>
    <name evidence="1" type="ORF">T23_01520</name>
</gene>